<feature type="region of interest" description="Disordered" evidence="1">
    <location>
        <begin position="303"/>
        <end position="466"/>
    </location>
</feature>
<evidence type="ECO:0000313" key="2">
    <source>
        <dbReference type="EMBL" id="TFB03906.1"/>
    </source>
</evidence>
<dbReference type="RefSeq" id="XP_073560107.1">
    <property type="nucleotide sequence ID" value="XM_073701115.1"/>
</dbReference>
<feature type="region of interest" description="Disordered" evidence="1">
    <location>
        <begin position="489"/>
        <end position="514"/>
    </location>
</feature>
<feature type="region of interest" description="Disordered" evidence="1">
    <location>
        <begin position="250"/>
        <end position="270"/>
    </location>
</feature>
<feature type="region of interest" description="Disordered" evidence="1">
    <location>
        <begin position="571"/>
        <end position="596"/>
    </location>
</feature>
<accession>A0ABY2H723</accession>
<evidence type="ECO:0000313" key="3">
    <source>
        <dbReference type="Proteomes" id="UP001642720"/>
    </source>
</evidence>
<dbReference type="GeneID" id="300575565"/>
<feature type="compositionally biased region" description="Polar residues" evidence="1">
    <location>
        <begin position="312"/>
        <end position="347"/>
    </location>
</feature>
<name>A0ABY2H723_9HYPO</name>
<dbReference type="EMBL" id="PPTA01000004">
    <property type="protein sequence ID" value="TFB03906.1"/>
    <property type="molecule type" value="Genomic_DNA"/>
</dbReference>
<feature type="region of interest" description="Disordered" evidence="1">
    <location>
        <begin position="103"/>
        <end position="146"/>
    </location>
</feature>
<feature type="compositionally biased region" description="Polar residues" evidence="1">
    <location>
        <begin position="251"/>
        <end position="265"/>
    </location>
</feature>
<protein>
    <submittedName>
        <fullName evidence="2">Uncharacterized protein</fullName>
    </submittedName>
</protein>
<proteinExistence type="predicted"/>
<dbReference type="Proteomes" id="UP001642720">
    <property type="component" value="Unassembled WGS sequence"/>
</dbReference>
<feature type="compositionally biased region" description="Polar residues" evidence="1">
    <location>
        <begin position="416"/>
        <end position="431"/>
    </location>
</feature>
<keyword evidence="3" id="KW-1185">Reference proteome</keyword>
<reference evidence="2 3" key="1">
    <citation type="submission" date="2018-01" db="EMBL/GenBank/DDBJ databases">
        <title>Genome characterization of the sugarcane-associated fungus Trichoderma ghanense CCMA-1212 and their application in lignocelulose bioconversion.</title>
        <authorList>
            <person name="Steindorff A.S."/>
            <person name="Mendes T.D."/>
            <person name="Vilela E.S.D."/>
            <person name="Rodrigues D.S."/>
            <person name="Formighieri E.F."/>
            <person name="Melo I.S."/>
            <person name="Favaro L.C.L."/>
        </authorList>
    </citation>
    <scope>NUCLEOTIDE SEQUENCE [LARGE SCALE GENOMIC DNA]</scope>
    <source>
        <strain evidence="2 3">CCMA-1212</strain>
    </source>
</reference>
<gene>
    <name evidence="2" type="ORF">CCMA1212_003780</name>
</gene>
<comment type="caution">
    <text evidence="2">The sequence shown here is derived from an EMBL/GenBank/DDBJ whole genome shotgun (WGS) entry which is preliminary data.</text>
</comment>
<organism evidence="2 3">
    <name type="scientific">Trichoderma ghanense</name>
    <dbReference type="NCBI Taxonomy" id="65468"/>
    <lineage>
        <taxon>Eukaryota</taxon>
        <taxon>Fungi</taxon>
        <taxon>Dikarya</taxon>
        <taxon>Ascomycota</taxon>
        <taxon>Pezizomycotina</taxon>
        <taxon>Sordariomycetes</taxon>
        <taxon>Hypocreomycetidae</taxon>
        <taxon>Hypocreales</taxon>
        <taxon>Hypocreaceae</taxon>
        <taxon>Trichoderma</taxon>
    </lineage>
</organism>
<evidence type="ECO:0000256" key="1">
    <source>
        <dbReference type="SAM" id="MobiDB-lite"/>
    </source>
</evidence>
<sequence>MDYDGTIRPRGRCSVWGCEDPIIAEALCSAHLALDCPPKPPAPESTVQRPLRKARGTRRFALGRASARSANNIPQQSAYSPNPRDIIQAHFSQELPTRPATHQLLNHGASSPIPEKPSGPAPANTAPSRQNRATGEDVRASKIAVETIPPRPREPYFVLSPDVPSIDKDFPAYPRQQAARDLPESRHVPRKTNLEGNPALVDELVHAGLEFASTLRLSFVQMASDTHENLLSATPSARVGNLDVEELPSITVANKPSRKGSNPVNSHRRDKSTIGVFEEPGHHSQITGNTPLHLFLKKRKADVADVQPSIREPSQIQRKEATSTSSAPARQTRSRSSAQPRDGSQTAPLGKPSKPQSSRLSNDRATSHLRSSKRIRTSNDPLSVVEVAQAKANGRPENLGHVRGETPEGSGRHGSTPISPGPQQSKPPNTRSTDERESITVPPLPTPETDVTVDDQTMPAARQSVARELSTAKRRVFDSAAFDDMIYRQSSLRPPPGVPRQPATRPKTPTQITSTGDQRRYLAVNPAIHMPHNRSHEWYKQKALEIQGRGGRKAWFGKVIERRRWIRAKERAEGEQQNAAKASNRKPKRVDPQPWSYDRIMDFGDVPEEELPEDVLQNPAWVKACAWHRENEAKRVLRDRAAKKAHREAWDYAERIMKDPDLLASEGSRRPSKQR</sequence>